<feature type="transmembrane region" description="Helical" evidence="7">
    <location>
        <begin position="79"/>
        <end position="98"/>
    </location>
</feature>
<dbReference type="Gene3D" id="2.60.40.10">
    <property type="entry name" value="Immunoglobulins"/>
    <property type="match status" value="1"/>
</dbReference>
<feature type="transmembrane region" description="Helical" evidence="7">
    <location>
        <begin position="153"/>
        <end position="173"/>
    </location>
</feature>
<protein>
    <submittedName>
        <fullName evidence="9">Cytochrome c oxidase accessory protein CcoG</fullName>
    </submittedName>
</protein>
<dbReference type="PANTHER" id="PTHR30176:SF3">
    <property type="entry name" value="FERREDOXIN-TYPE PROTEIN NAPH"/>
    <property type="match status" value="1"/>
</dbReference>
<evidence type="ECO:0000256" key="6">
    <source>
        <dbReference type="ARBA" id="ARBA00023014"/>
    </source>
</evidence>
<dbReference type="RefSeq" id="WP_209288065.1">
    <property type="nucleotide sequence ID" value="NZ_JACVEW010000018.1"/>
</dbReference>
<keyword evidence="1" id="KW-0813">Transport</keyword>
<dbReference type="InterPro" id="IPR013783">
    <property type="entry name" value="Ig-like_fold"/>
</dbReference>
<dbReference type="PROSITE" id="PS51379">
    <property type="entry name" value="4FE4S_FER_2"/>
    <property type="match status" value="1"/>
</dbReference>
<dbReference type="EMBL" id="JACVEW010000018">
    <property type="protein sequence ID" value="MBP0049455.1"/>
    <property type="molecule type" value="Genomic_DNA"/>
</dbReference>
<keyword evidence="10" id="KW-1185">Reference proteome</keyword>
<sequence length="449" mass="50843">MQKIPIVQQHTPTPMREGKIHVRLTEGRFQNLRRLLSWPLILLFFGLVWVEYDQQPWLLFSFEQHRLILFGHALSWQSLPLLAGLMVAGACLLFFMAVGWGRVWCGFACPQSIWTWIFLRIEQWTEGRPRQRARIDQSRWQATHLGRRLAKHLLWLSVAFATALTFTGYFVPIREMLADFTSGNLSLTLAGWLLTMTLLTYLNAGLVREKICLHACPYSRFQGVMFDRHTRTVSYDSQRGEPRGKAEGAGDCVDCGICVQVCPTGIDIRNGLQAACIDCGACIDACDQVMDKLERPRGLIRFASEAALAGQRSPHWRPRLLGYGAIMLMAGGAVWLGFGSTQTLMIDVQRDRQSLFTRLDEETVCNRYYIKLETVLDNRPKIEVSVSGEERFTLHGPRSVELGASNAQRLPYRVCASGLGDYRQALTFLFHDGEQQYAKETTFLSGPSG</sequence>
<keyword evidence="4" id="KW-0249">Electron transport</keyword>
<evidence type="ECO:0000256" key="1">
    <source>
        <dbReference type="ARBA" id="ARBA00022448"/>
    </source>
</evidence>
<dbReference type="SUPFAM" id="SSF54862">
    <property type="entry name" value="4Fe-4S ferredoxins"/>
    <property type="match status" value="1"/>
</dbReference>
<feature type="domain" description="4Fe-4S ferredoxin-type" evidence="8">
    <location>
        <begin position="242"/>
        <end position="271"/>
    </location>
</feature>
<keyword evidence="2" id="KW-0004">4Fe-4S</keyword>
<evidence type="ECO:0000259" key="8">
    <source>
        <dbReference type="PROSITE" id="PS51379"/>
    </source>
</evidence>
<dbReference type="InterPro" id="IPR032879">
    <property type="entry name" value="FixG_C"/>
</dbReference>
<feature type="transmembrane region" description="Helical" evidence="7">
    <location>
        <begin position="320"/>
        <end position="338"/>
    </location>
</feature>
<accession>A0ABS3ZDQ2</accession>
<evidence type="ECO:0000256" key="7">
    <source>
        <dbReference type="SAM" id="Phobius"/>
    </source>
</evidence>
<keyword evidence="6" id="KW-0411">Iron-sulfur</keyword>
<dbReference type="PANTHER" id="PTHR30176">
    <property type="entry name" value="FERREDOXIN-TYPE PROTEIN NAPH"/>
    <property type="match status" value="1"/>
</dbReference>
<reference evidence="9 10" key="1">
    <citation type="submission" date="2020-09" db="EMBL/GenBank/DDBJ databases">
        <authorList>
            <person name="Tanuku N.R.S."/>
        </authorList>
    </citation>
    <scope>NUCLEOTIDE SEQUENCE [LARGE SCALE GENOMIC DNA]</scope>
    <source>
        <strain evidence="9 10">AK62</strain>
    </source>
</reference>
<evidence type="ECO:0000256" key="2">
    <source>
        <dbReference type="ARBA" id="ARBA00022485"/>
    </source>
</evidence>
<keyword evidence="3" id="KW-0479">Metal-binding</keyword>
<evidence type="ECO:0000256" key="4">
    <source>
        <dbReference type="ARBA" id="ARBA00022982"/>
    </source>
</evidence>
<dbReference type="Pfam" id="PF11614">
    <property type="entry name" value="FixG_C"/>
    <property type="match status" value="1"/>
</dbReference>
<comment type="caution">
    <text evidence="9">The sequence shown here is derived from an EMBL/GenBank/DDBJ whole genome shotgun (WGS) entry which is preliminary data.</text>
</comment>
<keyword evidence="5" id="KW-0408">Iron</keyword>
<keyword evidence="7" id="KW-0812">Transmembrane</keyword>
<dbReference type="PROSITE" id="PS00198">
    <property type="entry name" value="4FE4S_FER_1"/>
    <property type="match status" value="1"/>
</dbReference>
<dbReference type="InterPro" id="IPR017900">
    <property type="entry name" value="4Fe4S_Fe_S_CS"/>
</dbReference>
<feature type="transmembrane region" description="Helical" evidence="7">
    <location>
        <begin position="185"/>
        <end position="204"/>
    </location>
</feature>
<evidence type="ECO:0000313" key="10">
    <source>
        <dbReference type="Proteomes" id="UP000810171"/>
    </source>
</evidence>
<dbReference type="InterPro" id="IPR017896">
    <property type="entry name" value="4Fe4S_Fe-S-bd"/>
</dbReference>
<proteinExistence type="predicted"/>
<evidence type="ECO:0000256" key="3">
    <source>
        <dbReference type="ARBA" id="ARBA00022723"/>
    </source>
</evidence>
<keyword evidence="7" id="KW-1133">Transmembrane helix</keyword>
<dbReference type="Pfam" id="PF13746">
    <property type="entry name" value="Fer4_18"/>
    <property type="match status" value="2"/>
</dbReference>
<dbReference type="InterPro" id="IPR051684">
    <property type="entry name" value="Electron_Trans/Redox"/>
</dbReference>
<evidence type="ECO:0000256" key="5">
    <source>
        <dbReference type="ARBA" id="ARBA00023004"/>
    </source>
</evidence>
<evidence type="ECO:0000313" key="9">
    <source>
        <dbReference type="EMBL" id="MBP0049455.1"/>
    </source>
</evidence>
<gene>
    <name evidence="9" type="primary">ccoG</name>
    <name evidence="9" type="ORF">H9C73_11975</name>
</gene>
<keyword evidence="7" id="KW-0472">Membrane</keyword>
<organism evidence="9 10">
    <name type="scientific">Marinobacterium alkalitolerans</name>
    <dbReference type="NCBI Taxonomy" id="1542925"/>
    <lineage>
        <taxon>Bacteria</taxon>
        <taxon>Pseudomonadati</taxon>
        <taxon>Pseudomonadota</taxon>
        <taxon>Gammaproteobacteria</taxon>
        <taxon>Oceanospirillales</taxon>
        <taxon>Oceanospirillaceae</taxon>
        <taxon>Marinobacterium</taxon>
    </lineage>
</organism>
<dbReference type="Proteomes" id="UP000810171">
    <property type="component" value="Unassembled WGS sequence"/>
</dbReference>
<dbReference type="NCBIfam" id="TIGR02745">
    <property type="entry name" value="ccoG_rdxA_fixG"/>
    <property type="match status" value="1"/>
</dbReference>
<dbReference type="InterPro" id="IPR014116">
    <property type="entry name" value="Cyt_c_oxidase_cbb3_FixG"/>
</dbReference>
<name>A0ABS3ZDQ2_9GAMM</name>
<dbReference type="Gene3D" id="3.30.70.20">
    <property type="match status" value="1"/>
</dbReference>
<feature type="transmembrane region" description="Helical" evidence="7">
    <location>
        <begin position="35"/>
        <end position="52"/>
    </location>
</feature>